<proteinExistence type="predicted"/>
<gene>
    <name evidence="1" type="ORF">DQG23_29045</name>
</gene>
<accession>A0A329M8K7</accession>
<dbReference type="Proteomes" id="UP000250369">
    <property type="component" value="Unassembled WGS sequence"/>
</dbReference>
<name>A0A329M8K7_9BACL</name>
<evidence type="ECO:0000313" key="2">
    <source>
        <dbReference type="Proteomes" id="UP000250369"/>
    </source>
</evidence>
<comment type="caution">
    <text evidence="1">The sequence shown here is derived from an EMBL/GenBank/DDBJ whole genome shotgun (WGS) entry which is preliminary data.</text>
</comment>
<evidence type="ECO:0000313" key="1">
    <source>
        <dbReference type="EMBL" id="RAV16042.1"/>
    </source>
</evidence>
<sequence length="70" mass="8244">MSNRRNLQLGVRRIYFSENRFTSFAFGDTIFIISGRNYRNKSESTVRTETCFQLKRVFFGLSDKYMAEAA</sequence>
<organism evidence="1 2">
    <name type="scientific">Paenibacillus contaminans</name>
    <dbReference type="NCBI Taxonomy" id="450362"/>
    <lineage>
        <taxon>Bacteria</taxon>
        <taxon>Bacillati</taxon>
        <taxon>Bacillota</taxon>
        <taxon>Bacilli</taxon>
        <taxon>Bacillales</taxon>
        <taxon>Paenibacillaceae</taxon>
        <taxon>Paenibacillus</taxon>
    </lineage>
</organism>
<dbReference type="AlphaFoldDB" id="A0A329M8K7"/>
<reference evidence="1 2" key="1">
    <citation type="journal article" date="2009" name="Int. J. Syst. Evol. Microbiol.">
        <title>Paenibacillus contaminans sp. nov., isolated from a contaminated laboratory plate.</title>
        <authorList>
            <person name="Chou J.H."/>
            <person name="Lee J.H."/>
            <person name="Lin M.C."/>
            <person name="Chang P.S."/>
            <person name="Arun A.B."/>
            <person name="Young C.C."/>
            <person name="Chen W.M."/>
        </authorList>
    </citation>
    <scope>NUCLEOTIDE SEQUENCE [LARGE SCALE GENOMIC DNA]</scope>
    <source>
        <strain evidence="1 2">CKOBP-6</strain>
    </source>
</reference>
<protein>
    <submittedName>
        <fullName evidence="1">Uncharacterized protein</fullName>
    </submittedName>
</protein>
<dbReference type="EMBL" id="QMFB01000022">
    <property type="protein sequence ID" value="RAV16042.1"/>
    <property type="molecule type" value="Genomic_DNA"/>
</dbReference>
<keyword evidence="2" id="KW-1185">Reference proteome</keyword>